<dbReference type="RefSeq" id="WP_109827753.1">
    <property type="nucleotide sequence ID" value="NZ_CP029494.1"/>
</dbReference>
<gene>
    <name evidence="1" type="ORF">DKM44_12930</name>
</gene>
<sequence length="74" mass="7887">MDDTKLSLLLGTLITTVAVQAGQIAQLRGATSREARAAAIDQYTRLLAASGASEPGQMTQFLSLVVREFPSQNH</sequence>
<proteinExistence type="predicted"/>
<keyword evidence="2" id="KW-1185">Reference proteome</keyword>
<reference evidence="1 2" key="1">
    <citation type="submission" date="2018-05" db="EMBL/GenBank/DDBJ databases">
        <title>Complete Genome Sequence of Deinococcus sp. strain 17bor-2.</title>
        <authorList>
            <person name="Srinivasan S."/>
        </authorList>
    </citation>
    <scope>NUCLEOTIDE SEQUENCE [LARGE SCALE GENOMIC DNA]</scope>
    <source>
        <strain evidence="1 2">17bor-2</strain>
    </source>
</reference>
<evidence type="ECO:0000313" key="2">
    <source>
        <dbReference type="Proteomes" id="UP000245368"/>
    </source>
</evidence>
<accession>A0A2Z3JGB3</accession>
<evidence type="ECO:0000313" key="1">
    <source>
        <dbReference type="EMBL" id="AWN24025.1"/>
    </source>
</evidence>
<dbReference type="KEGG" id="dez:DKM44_12930"/>
<protein>
    <submittedName>
        <fullName evidence="1">Uncharacterized protein</fullName>
    </submittedName>
</protein>
<organism evidence="1 2">
    <name type="scientific">Deinococcus irradiatisoli</name>
    <dbReference type="NCBI Taxonomy" id="2202254"/>
    <lineage>
        <taxon>Bacteria</taxon>
        <taxon>Thermotogati</taxon>
        <taxon>Deinococcota</taxon>
        <taxon>Deinococci</taxon>
        <taxon>Deinococcales</taxon>
        <taxon>Deinococcaceae</taxon>
        <taxon>Deinococcus</taxon>
    </lineage>
</organism>
<dbReference type="AlphaFoldDB" id="A0A2Z3JGB3"/>
<dbReference type="Proteomes" id="UP000245368">
    <property type="component" value="Chromosome"/>
</dbReference>
<dbReference type="EMBL" id="CP029494">
    <property type="protein sequence ID" value="AWN24025.1"/>
    <property type="molecule type" value="Genomic_DNA"/>
</dbReference>
<name>A0A2Z3JGB3_9DEIO</name>